<evidence type="ECO:0000313" key="16">
    <source>
        <dbReference type="Proteomes" id="UP000092555"/>
    </source>
</evidence>
<evidence type="ECO:0000256" key="12">
    <source>
        <dbReference type="SAM" id="Coils"/>
    </source>
</evidence>
<proteinExistence type="inferred from homology"/>
<evidence type="ECO:0000256" key="5">
    <source>
        <dbReference type="ARBA" id="ARBA00022618"/>
    </source>
</evidence>
<dbReference type="GO" id="GO:0045132">
    <property type="term" value="P:meiotic chromosome segregation"/>
    <property type="evidence" value="ECO:0007669"/>
    <property type="project" value="TreeGrafter"/>
</dbReference>
<keyword evidence="5" id="KW-0132">Cell division</keyword>
<protein>
    <submittedName>
        <fullName evidence="15">Nuf2-domain-containing protein</fullName>
    </submittedName>
</protein>
<evidence type="ECO:0000259" key="14">
    <source>
        <dbReference type="Pfam" id="PF18595"/>
    </source>
</evidence>
<dbReference type="InterPro" id="IPR005549">
    <property type="entry name" value="Kinetochore_Nuf2_N"/>
</dbReference>
<keyword evidence="7" id="KW-0995">Kinetochore</keyword>
<dbReference type="AlphaFoldDB" id="A0A1A0H2A5"/>
<evidence type="ECO:0000256" key="11">
    <source>
        <dbReference type="ARBA" id="ARBA00023328"/>
    </source>
</evidence>
<dbReference type="Pfam" id="PF03800">
    <property type="entry name" value="Nuf2"/>
    <property type="match status" value="1"/>
</dbReference>
<keyword evidence="9" id="KW-0539">Nucleus</keyword>
<evidence type="ECO:0000256" key="4">
    <source>
        <dbReference type="ARBA" id="ARBA00022454"/>
    </source>
</evidence>
<keyword evidence="8 12" id="KW-0175">Coiled coil</keyword>
<feature type="domain" description="Kinetochore protein Nuf2 N-terminal" evidence="13">
    <location>
        <begin position="25"/>
        <end position="173"/>
    </location>
</feature>
<dbReference type="GO" id="GO:0051383">
    <property type="term" value="P:kinetochore organization"/>
    <property type="evidence" value="ECO:0007669"/>
    <property type="project" value="TreeGrafter"/>
</dbReference>
<evidence type="ECO:0000256" key="3">
    <source>
        <dbReference type="ARBA" id="ARBA00005498"/>
    </source>
</evidence>
<comment type="similarity">
    <text evidence="3">Belongs to the NUF2 family.</text>
</comment>
<evidence type="ECO:0000256" key="10">
    <source>
        <dbReference type="ARBA" id="ARBA00023306"/>
    </source>
</evidence>
<organism evidence="15 16">
    <name type="scientific">Metschnikowia bicuspidata var. bicuspidata NRRL YB-4993</name>
    <dbReference type="NCBI Taxonomy" id="869754"/>
    <lineage>
        <taxon>Eukaryota</taxon>
        <taxon>Fungi</taxon>
        <taxon>Dikarya</taxon>
        <taxon>Ascomycota</taxon>
        <taxon>Saccharomycotina</taxon>
        <taxon>Pichiomycetes</taxon>
        <taxon>Metschnikowiaceae</taxon>
        <taxon>Metschnikowia</taxon>
    </lineage>
</organism>
<accession>A0A1A0H2A5</accession>
<evidence type="ECO:0000256" key="9">
    <source>
        <dbReference type="ARBA" id="ARBA00023242"/>
    </source>
</evidence>
<dbReference type="InterPro" id="IPR038275">
    <property type="entry name" value="Nuf2_N_sf"/>
</dbReference>
<name>A0A1A0H2A5_9ASCO</name>
<dbReference type="STRING" id="869754.A0A1A0H2A5"/>
<dbReference type="GO" id="GO:0051301">
    <property type="term" value="P:cell division"/>
    <property type="evidence" value="ECO:0007669"/>
    <property type="project" value="UniProtKB-KW"/>
</dbReference>
<evidence type="ECO:0000256" key="8">
    <source>
        <dbReference type="ARBA" id="ARBA00023054"/>
    </source>
</evidence>
<dbReference type="PANTHER" id="PTHR21650:SF2">
    <property type="entry name" value="KINETOCHORE PROTEIN NUF2"/>
    <property type="match status" value="1"/>
</dbReference>
<evidence type="ECO:0000256" key="6">
    <source>
        <dbReference type="ARBA" id="ARBA00022776"/>
    </source>
</evidence>
<dbReference type="GO" id="GO:0051315">
    <property type="term" value="P:attachment of mitotic spindle microtubules to kinetochore"/>
    <property type="evidence" value="ECO:0007669"/>
    <property type="project" value="TreeGrafter"/>
</dbReference>
<dbReference type="GeneID" id="30031182"/>
<dbReference type="OrthoDB" id="8194677at2759"/>
<dbReference type="Gene3D" id="1.10.418.60">
    <property type="entry name" value="Ncd80 complex, Nuf2 subunit"/>
    <property type="match status" value="1"/>
</dbReference>
<dbReference type="Pfam" id="PF18595">
    <property type="entry name" value="Nuf2_DHR10-like"/>
    <property type="match status" value="1"/>
</dbReference>
<dbReference type="InterPro" id="IPR041112">
    <property type="entry name" value="Nuf2_DHR10-like"/>
</dbReference>
<comment type="subcellular location">
    <subcellularLocation>
        <location evidence="2">Chromosome</location>
        <location evidence="2">Centromere</location>
        <location evidence="2">Kinetochore</location>
    </subcellularLocation>
    <subcellularLocation>
        <location evidence="1">Nucleus</location>
    </subcellularLocation>
</comment>
<feature type="domain" description="Nuf2 DHR10-like" evidence="14">
    <location>
        <begin position="303"/>
        <end position="413"/>
    </location>
</feature>
<keyword evidence="11" id="KW-0137">Centromere</keyword>
<evidence type="ECO:0000256" key="7">
    <source>
        <dbReference type="ARBA" id="ARBA00022838"/>
    </source>
</evidence>
<dbReference type="Proteomes" id="UP000092555">
    <property type="component" value="Unassembled WGS sequence"/>
</dbReference>
<dbReference type="RefSeq" id="XP_018709452.1">
    <property type="nucleotide sequence ID" value="XM_018858206.1"/>
</dbReference>
<evidence type="ECO:0000313" key="15">
    <source>
        <dbReference type="EMBL" id="OBA18057.1"/>
    </source>
</evidence>
<keyword evidence="16" id="KW-1185">Reference proteome</keyword>
<dbReference type="GO" id="GO:0031262">
    <property type="term" value="C:Ndc80 complex"/>
    <property type="evidence" value="ECO:0007669"/>
    <property type="project" value="InterPro"/>
</dbReference>
<dbReference type="GO" id="GO:0044877">
    <property type="term" value="F:protein-containing complex binding"/>
    <property type="evidence" value="ECO:0007669"/>
    <property type="project" value="TreeGrafter"/>
</dbReference>
<evidence type="ECO:0000256" key="2">
    <source>
        <dbReference type="ARBA" id="ARBA00004629"/>
    </source>
</evidence>
<sequence length="481" mass="54762">MSRLNATRPGAAYMAHSTRGHLVTNDEFPLLDFRELSQCLQECDFAASEELVARPSGSYIRKLFEQILDTFIGLSPDYCGGTARDLLQTPGPAGGADSGGADADDTADAVHVLVFFRAVNMFLQKCGILDFTLLDLVRPDPLRTQRVLSGVINFARFREEHLRECELLAKEAEEAMQEVRNLDDERVDLANRIDKLRRRLKEGDAAGAAAGGSAAAQKSLLAQLLKYNSKLEQELIKLQKSQEVFKKEHASYRETKARLIEKLEDQHFLLSESERELLKIEAYASADPAVVRQVVADLRLHSQAAEEELKKSETTVRNKTRTQQAVQTVEDELRNLIKIVQEISNDMKVLDAAKDNYARQNDELSSKQQISDELTVHLERAKRQFQKSEEKIAKLRQQALEKEQAAHEKFLALEMEYDMLTQDRDAKQEKLDRTKKENSQIEADIRKMKLDFDFEFRNTTSAVAKLNAHIRQYLEDISRHL</sequence>
<dbReference type="EMBL" id="LXTC01000009">
    <property type="protein sequence ID" value="OBA18057.1"/>
    <property type="molecule type" value="Genomic_DNA"/>
</dbReference>
<feature type="coiled-coil region" evidence="12">
    <location>
        <begin position="295"/>
        <end position="451"/>
    </location>
</feature>
<dbReference type="GO" id="GO:0005634">
    <property type="term" value="C:nucleus"/>
    <property type="evidence" value="ECO:0007669"/>
    <property type="project" value="UniProtKB-SubCell"/>
</dbReference>
<feature type="coiled-coil region" evidence="12">
    <location>
        <begin position="158"/>
        <end position="248"/>
    </location>
</feature>
<evidence type="ECO:0000259" key="13">
    <source>
        <dbReference type="Pfam" id="PF03800"/>
    </source>
</evidence>
<dbReference type="PANTHER" id="PTHR21650">
    <property type="entry name" value="MEMBRALIN/KINETOCHORE PROTEIN NUF2"/>
    <property type="match status" value="1"/>
</dbReference>
<evidence type="ECO:0000256" key="1">
    <source>
        <dbReference type="ARBA" id="ARBA00004123"/>
    </source>
</evidence>
<comment type="caution">
    <text evidence="15">The sequence shown here is derived from an EMBL/GenBank/DDBJ whole genome shotgun (WGS) entry which is preliminary data.</text>
</comment>
<keyword evidence="6" id="KW-0498">Mitosis</keyword>
<gene>
    <name evidence="15" type="ORF">METBIDRAFT_47714</name>
</gene>
<dbReference type="GO" id="GO:0007052">
    <property type="term" value="P:mitotic spindle organization"/>
    <property type="evidence" value="ECO:0007669"/>
    <property type="project" value="TreeGrafter"/>
</dbReference>
<keyword evidence="4" id="KW-0158">Chromosome</keyword>
<keyword evidence="10" id="KW-0131">Cell cycle</keyword>
<reference evidence="15 16" key="1">
    <citation type="submission" date="2016-05" db="EMBL/GenBank/DDBJ databases">
        <title>Comparative genomics of biotechnologically important yeasts.</title>
        <authorList>
            <consortium name="DOE Joint Genome Institute"/>
            <person name="Riley R."/>
            <person name="Haridas S."/>
            <person name="Wolfe K.H."/>
            <person name="Lopes M.R."/>
            <person name="Hittinger C.T."/>
            <person name="Goker M."/>
            <person name="Salamov A."/>
            <person name="Wisecaver J."/>
            <person name="Long T.M."/>
            <person name="Aerts A.L."/>
            <person name="Barry K."/>
            <person name="Choi C."/>
            <person name="Clum A."/>
            <person name="Coughlan A.Y."/>
            <person name="Deshpande S."/>
            <person name="Douglass A.P."/>
            <person name="Hanson S.J."/>
            <person name="Klenk H.-P."/>
            <person name="LaButti K."/>
            <person name="Lapidus A."/>
            <person name="Lindquist E."/>
            <person name="Lipzen A."/>
            <person name="Meier-kolthoff J.P."/>
            <person name="Ohm R.A."/>
            <person name="Otillar R.P."/>
            <person name="Pangilinan J."/>
            <person name="Peng Y."/>
            <person name="Rokas A."/>
            <person name="Rosa C.A."/>
            <person name="Scheuner C."/>
            <person name="Sibirny A.A."/>
            <person name="Slot J.C."/>
            <person name="Stielow J.B."/>
            <person name="Sun H."/>
            <person name="Kurtzman C.P."/>
            <person name="Blackwell M."/>
            <person name="Grigoriev I.V."/>
            <person name="Jeffries T.W."/>
        </authorList>
    </citation>
    <scope>NUCLEOTIDE SEQUENCE [LARGE SCALE GENOMIC DNA]</scope>
    <source>
        <strain evidence="15 16">NRRL YB-4993</strain>
    </source>
</reference>